<evidence type="ECO:0000256" key="2">
    <source>
        <dbReference type="SAM" id="Coils"/>
    </source>
</evidence>
<organism evidence="3 4">
    <name type="scientific">Camellia sinensis</name>
    <name type="common">Tea plant</name>
    <name type="synonym">Thea sinensis</name>
    <dbReference type="NCBI Taxonomy" id="4442"/>
    <lineage>
        <taxon>Eukaryota</taxon>
        <taxon>Viridiplantae</taxon>
        <taxon>Streptophyta</taxon>
        <taxon>Embryophyta</taxon>
        <taxon>Tracheophyta</taxon>
        <taxon>Spermatophyta</taxon>
        <taxon>Magnoliopsida</taxon>
        <taxon>eudicotyledons</taxon>
        <taxon>Gunneridae</taxon>
        <taxon>Pentapetalae</taxon>
        <taxon>asterids</taxon>
        <taxon>Ericales</taxon>
        <taxon>Theaceae</taxon>
        <taxon>Camellia</taxon>
    </lineage>
</organism>
<gene>
    <name evidence="3" type="ORF">HYC85_013467</name>
</gene>
<dbReference type="PANTHER" id="PTHR23160">
    <property type="entry name" value="SYNAPTONEMAL COMPLEX PROTEIN-RELATED"/>
    <property type="match status" value="1"/>
</dbReference>
<accession>A0A7J7H3F9</accession>
<reference evidence="3 4" key="2">
    <citation type="submission" date="2020-07" db="EMBL/GenBank/DDBJ databases">
        <title>Genome assembly of wild tea tree DASZ reveals pedigree and selection history of tea varieties.</title>
        <authorList>
            <person name="Zhang W."/>
        </authorList>
    </citation>
    <scope>NUCLEOTIDE SEQUENCE [LARGE SCALE GENOMIC DNA]</scope>
    <source>
        <strain evidence="4">cv. G240</strain>
        <tissue evidence="3">Leaf</tissue>
    </source>
</reference>
<evidence type="ECO:0000313" key="3">
    <source>
        <dbReference type="EMBL" id="KAF5947510.1"/>
    </source>
</evidence>
<feature type="coiled-coil region" evidence="2">
    <location>
        <begin position="41"/>
        <end position="131"/>
    </location>
</feature>
<reference evidence="4" key="1">
    <citation type="journal article" date="2020" name="Nat. Commun.">
        <title>Genome assembly of wild tea tree DASZ reveals pedigree and selection history of tea varieties.</title>
        <authorList>
            <person name="Zhang W."/>
            <person name="Zhang Y."/>
            <person name="Qiu H."/>
            <person name="Guo Y."/>
            <person name="Wan H."/>
            <person name="Zhang X."/>
            <person name="Scossa F."/>
            <person name="Alseekh S."/>
            <person name="Zhang Q."/>
            <person name="Wang P."/>
            <person name="Xu L."/>
            <person name="Schmidt M.H."/>
            <person name="Jia X."/>
            <person name="Li D."/>
            <person name="Zhu A."/>
            <person name="Guo F."/>
            <person name="Chen W."/>
            <person name="Ni D."/>
            <person name="Usadel B."/>
            <person name="Fernie A.R."/>
            <person name="Wen W."/>
        </authorList>
    </citation>
    <scope>NUCLEOTIDE SEQUENCE [LARGE SCALE GENOMIC DNA]</scope>
    <source>
        <strain evidence="4">cv. G240</strain>
    </source>
</reference>
<dbReference type="Proteomes" id="UP000593564">
    <property type="component" value="Unassembled WGS sequence"/>
</dbReference>
<dbReference type="EMBL" id="JACBKZ010000006">
    <property type="protein sequence ID" value="KAF5947510.1"/>
    <property type="molecule type" value="Genomic_DNA"/>
</dbReference>
<evidence type="ECO:0000313" key="4">
    <source>
        <dbReference type="Proteomes" id="UP000593564"/>
    </source>
</evidence>
<name>A0A7J7H3F9_CAMSI</name>
<protein>
    <submittedName>
        <fullName evidence="3">Uncharacterized protein</fullName>
    </submittedName>
</protein>
<sequence>MLDDAKHGIDVLINSIEQSKNEYQSSKAGWEQKKLHLMNCIKQSEDENSSMEKEISRQVNLLKDAEGEASATKEEGAQLKKTLKEVESEVIYLKEVLGEAKAESMRLKESILDKENELQSVIQENEELRKREVVSLKKIEELSKLLEESCWKNGFEKF</sequence>
<comment type="caution">
    <text evidence="3">The sequence shown here is derived from an EMBL/GenBank/DDBJ whole genome shotgun (WGS) entry which is preliminary data.</text>
</comment>
<proteinExistence type="predicted"/>
<keyword evidence="4" id="KW-1185">Reference proteome</keyword>
<evidence type="ECO:0000256" key="1">
    <source>
        <dbReference type="ARBA" id="ARBA00023054"/>
    </source>
</evidence>
<dbReference type="PANTHER" id="PTHR23160:SF20">
    <property type="entry name" value="OS02G0439200 PROTEIN"/>
    <property type="match status" value="1"/>
</dbReference>
<keyword evidence="1 2" id="KW-0175">Coiled coil</keyword>
<dbReference type="GO" id="GO:0007131">
    <property type="term" value="P:reciprocal meiotic recombination"/>
    <property type="evidence" value="ECO:0007669"/>
    <property type="project" value="TreeGrafter"/>
</dbReference>
<dbReference type="AlphaFoldDB" id="A0A7J7H3F9"/>